<reference evidence="2 3" key="1">
    <citation type="submission" date="2019-02" db="EMBL/GenBank/DDBJ databases">
        <title>Genome sequencing of the rare red list fungi Antrodiella citrinella (Flaviporus citrinellus).</title>
        <authorList>
            <person name="Buettner E."/>
            <person name="Kellner H."/>
        </authorList>
    </citation>
    <scope>NUCLEOTIDE SEQUENCE [LARGE SCALE GENOMIC DNA]</scope>
    <source>
        <strain evidence="2 3">DSM 108506</strain>
    </source>
</reference>
<dbReference type="EMBL" id="SGPM01000001">
    <property type="protein sequence ID" value="THH34104.1"/>
    <property type="molecule type" value="Genomic_DNA"/>
</dbReference>
<dbReference type="SMART" id="SM00320">
    <property type="entry name" value="WD40"/>
    <property type="match status" value="1"/>
</dbReference>
<dbReference type="InterPro" id="IPR001680">
    <property type="entry name" value="WD40_rpt"/>
</dbReference>
<feature type="region of interest" description="Disordered" evidence="1">
    <location>
        <begin position="420"/>
        <end position="451"/>
    </location>
</feature>
<dbReference type="InterPro" id="IPR036322">
    <property type="entry name" value="WD40_repeat_dom_sf"/>
</dbReference>
<feature type="compositionally biased region" description="Acidic residues" evidence="1">
    <location>
        <begin position="425"/>
        <end position="445"/>
    </location>
</feature>
<comment type="caution">
    <text evidence="2">The sequence shown here is derived from an EMBL/GenBank/DDBJ whole genome shotgun (WGS) entry which is preliminary data.</text>
</comment>
<dbReference type="Proteomes" id="UP000308730">
    <property type="component" value="Unassembled WGS sequence"/>
</dbReference>
<dbReference type="OrthoDB" id="548949at2759"/>
<accession>A0A4S4N4Y2</accession>
<protein>
    <recommendedName>
        <fullName evidence="4">DUF2415 domain-containing protein</fullName>
    </recommendedName>
</protein>
<gene>
    <name evidence="2" type="ORF">EUX98_g17</name>
</gene>
<dbReference type="InterPro" id="IPR015943">
    <property type="entry name" value="WD40/YVTN_repeat-like_dom_sf"/>
</dbReference>
<evidence type="ECO:0008006" key="4">
    <source>
        <dbReference type="Google" id="ProtNLM"/>
    </source>
</evidence>
<evidence type="ECO:0000256" key="1">
    <source>
        <dbReference type="SAM" id="MobiDB-lite"/>
    </source>
</evidence>
<proteinExistence type="predicted"/>
<dbReference type="AlphaFoldDB" id="A0A4S4N4Y2"/>
<sequence>MDALLNHSSLQKPASYAALEKPHPDSSPLARYRNVPNFTPPSPLAQAVAQARFSTTSTRIDTPVNIRLPQNSACLALIGAGGYKNRDPELSYFLLDETDDYGFCKEVSIPCGLLEVAYQIDMDPTRKLIYVADSDRIKSYWYDGKKHGAKHTLNPKGDGPIMLVENGSKLLRAGRSGVDMWNVDTLPDHGPDGRKKIGKGKVSIEDSWRDEEAYVEPSTGTAAHASVSLHADAIQPTTWSLLPNGHMIVSPKNKYSCWTADLESGLKPVTKFIGHGGPVSGFSTSPQDPNSFLTSSDDGLARLFDIRQPLPSISFDCGSSSERLRSALYVYVEGLPLVITGGMKSECITVWEPRMKTALYTLATGNNSVSSLAWDAPRSTLFAATECEYMDRLGYHHDYRPAKIPRSPYNKTAFGEWYGEKEHSDDDENMEDEDDADDEDEDDDEHFWPERAYHDEDAFGYTFDSGDHRLFRYKFGVDVDSKEVPEYGDARPSNGDW</sequence>
<name>A0A4S4N4Y2_9APHY</name>
<evidence type="ECO:0000313" key="2">
    <source>
        <dbReference type="EMBL" id="THH34104.1"/>
    </source>
</evidence>
<dbReference type="Gene3D" id="2.130.10.10">
    <property type="entry name" value="YVTN repeat-like/Quinoprotein amine dehydrogenase"/>
    <property type="match status" value="1"/>
</dbReference>
<organism evidence="2 3">
    <name type="scientific">Antrodiella citrinella</name>
    <dbReference type="NCBI Taxonomy" id="2447956"/>
    <lineage>
        <taxon>Eukaryota</taxon>
        <taxon>Fungi</taxon>
        <taxon>Dikarya</taxon>
        <taxon>Basidiomycota</taxon>
        <taxon>Agaricomycotina</taxon>
        <taxon>Agaricomycetes</taxon>
        <taxon>Polyporales</taxon>
        <taxon>Steccherinaceae</taxon>
        <taxon>Antrodiella</taxon>
    </lineage>
</organism>
<evidence type="ECO:0000313" key="3">
    <source>
        <dbReference type="Proteomes" id="UP000308730"/>
    </source>
</evidence>
<keyword evidence="3" id="KW-1185">Reference proteome</keyword>
<dbReference type="SUPFAM" id="SSF50978">
    <property type="entry name" value="WD40 repeat-like"/>
    <property type="match status" value="1"/>
</dbReference>